<organism evidence="6 7">
    <name type="scientific">Sulfurimonas lithotrophica</name>
    <dbReference type="NCBI Taxonomy" id="2590022"/>
    <lineage>
        <taxon>Bacteria</taxon>
        <taxon>Pseudomonadati</taxon>
        <taxon>Campylobacterota</taxon>
        <taxon>Epsilonproteobacteria</taxon>
        <taxon>Campylobacterales</taxon>
        <taxon>Sulfurimonadaceae</taxon>
        <taxon>Sulfurimonas</taxon>
    </lineage>
</organism>
<evidence type="ECO:0000256" key="2">
    <source>
        <dbReference type="ARBA" id="ARBA00034247"/>
    </source>
</evidence>
<name>A0A5P8NXP6_9BACT</name>
<dbReference type="GO" id="GO:1902201">
    <property type="term" value="P:negative regulation of bacterial-type flagellum-dependent cell motility"/>
    <property type="evidence" value="ECO:0007669"/>
    <property type="project" value="TreeGrafter"/>
</dbReference>
<protein>
    <recommendedName>
        <fullName evidence="1">diguanylate cyclase</fullName>
        <ecNumber evidence="1">2.7.7.65</ecNumber>
    </recommendedName>
</protein>
<dbReference type="PROSITE" id="PS50887">
    <property type="entry name" value="GGDEF"/>
    <property type="match status" value="1"/>
</dbReference>
<dbReference type="SMART" id="SM00448">
    <property type="entry name" value="REC"/>
    <property type="match status" value="2"/>
</dbReference>
<sequence length="414" mass="47324">MDRILVIEDNKTLANLMAKKISSKLDFEVDVAYSMSEAKLFLKGYKYFLTLSDLNLPDAPNGEIIDYVLKTGNHVIILTSNIDKSFRKKMFEKNIIDYIHKTGIEDINYIINNIRRLSKNRKHKVLVVDDSVVFRKQMKDMLTNLFFNVITVAHGEEAINILDTTPDISLVLTDYNMPVMNGLELTTQIRKKYKKSELCIIALSGKSDDEEIAMFLKSGANDFIKKPFSKEEFSCRINNSIEALENIHAITNQSIRDFLTGLYNRRYFFKEVEKYFIDAVNNDESFSIAMVDIDDLKKINDTYGHENGDKIIVSLAETLRSETSKDDIVARFGAGEFCMVLKDVSTDKAIDALESIRQKVQNSVTLSDKNQEIKYTISVGIALEHENTLEDTVNEADMHLYTAKENGKNKIEHQ</sequence>
<evidence type="ECO:0000256" key="3">
    <source>
        <dbReference type="PROSITE-ProRule" id="PRU00169"/>
    </source>
</evidence>
<dbReference type="InterPro" id="IPR050469">
    <property type="entry name" value="Diguanylate_Cyclase"/>
</dbReference>
<dbReference type="RefSeq" id="WP_152306135.1">
    <property type="nucleotide sequence ID" value="NZ_CP043617.1"/>
</dbReference>
<dbReference type="GO" id="GO:0052621">
    <property type="term" value="F:diguanylate cyclase activity"/>
    <property type="evidence" value="ECO:0007669"/>
    <property type="project" value="UniProtKB-EC"/>
</dbReference>
<reference evidence="6 7" key="1">
    <citation type="submission" date="2019-09" db="EMBL/GenBank/DDBJ databases">
        <title>Sulfurimonas gotlandica sp. nov., a chemoautotrophic and psychrotolerant epsilonproteobacterium isolated from a pelagic redoxcline, and an emended description of the genus Sulfurimonas.</title>
        <authorList>
            <person name="Wang S."/>
            <person name="Jiang L."/>
            <person name="Shao S."/>
        </authorList>
    </citation>
    <scope>NUCLEOTIDE SEQUENCE [LARGE SCALE GENOMIC DNA]</scope>
    <source>
        <strain evidence="6 7">GYSZ_1</strain>
    </source>
</reference>
<dbReference type="NCBIfam" id="TIGR00254">
    <property type="entry name" value="GGDEF"/>
    <property type="match status" value="1"/>
</dbReference>
<dbReference type="PROSITE" id="PS50110">
    <property type="entry name" value="RESPONSE_REGULATORY"/>
    <property type="match status" value="2"/>
</dbReference>
<comment type="catalytic activity">
    <reaction evidence="2">
        <text>2 GTP = 3',3'-c-di-GMP + 2 diphosphate</text>
        <dbReference type="Rhea" id="RHEA:24898"/>
        <dbReference type="ChEBI" id="CHEBI:33019"/>
        <dbReference type="ChEBI" id="CHEBI:37565"/>
        <dbReference type="ChEBI" id="CHEBI:58805"/>
        <dbReference type="EC" id="2.7.7.65"/>
    </reaction>
</comment>
<dbReference type="SUPFAM" id="SSF55073">
    <property type="entry name" value="Nucleotide cyclase"/>
    <property type="match status" value="1"/>
</dbReference>
<evidence type="ECO:0000313" key="7">
    <source>
        <dbReference type="Proteomes" id="UP000326944"/>
    </source>
</evidence>
<dbReference type="FunFam" id="3.30.70.270:FF:000001">
    <property type="entry name" value="Diguanylate cyclase domain protein"/>
    <property type="match status" value="1"/>
</dbReference>
<dbReference type="InterPro" id="IPR000160">
    <property type="entry name" value="GGDEF_dom"/>
</dbReference>
<feature type="domain" description="Response regulatory" evidence="4">
    <location>
        <begin position="3"/>
        <end position="116"/>
    </location>
</feature>
<evidence type="ECO:0000259" key="5">
    <source>
        <dbReference type="PROSITE" id="PS50887"/>
    </source>
</evidence>
<keyword evidence="3" id="KW-0597">Phosphoprotein</keyword>
<dbReference type="InterPro" id="IPR011006">
    <property type="entry name" value="CheY-like_superfamily"/>
</dbReference>
<evidence type="ECO:0000256" key="1">
    <source>
        <dbReference type="ARBA" id="ARBA00012528"/>
    </source>
</evidence>
<dbReference type="Proteomes" id="UP000326944">
    <property type="component" value="Chromosome"/>
</dbReference>
<dbReference type="SMART" id="SM00267">
    <property type="entry name" value="GGDEF"/>
    <property type="match status" value="1"/>
</dbReference>
<dbReference type="SUPFAM" id="SSF52172">
    <property type="entry name" value="CheY-like"/>
    <property type="match status" value="2"/>
</dbReference>
<dbReference type="Pfam" id="PF00990">
    <property type="entry name" value="GGDEF"/>
    <property type="match status" value="1"/>
</dbReference>
<feature type="modified residue" description="4-aspartylphosphate" evidence="3">
    <location>
        <position position="53"/>
    </location>
</feature>
<evidence type="ECO:0000313" key="6">
    <source>
        <dbReference type="EMBL" id="QFR48192.1"/>
    </source>
</evidence>
<dbReference type="KEGG" id="sulg:FJR48_00010"/>
<feature type="modified residue" description="4-aspartylphosphate" evidence="3">
    <location>
        <position position="174"/>
    </location>
</feature>
<feature type="domain" description="Response regulatory" evidence="4">
    <location>
        <begin position="124"/>
        <end position="241"/>
    </location>
</feature>
<evidence type="ECO:0000259" key="4">
    <source>
        <dbReference type="PROSITE" id="PS50110"/>
    </source>
</evidence>
<dbReference type="PANTHER" id="PTHR45138:SF9">
    <property type="entry name" value="DIGUANYLATE CYCLASE DGCM-RELATED"/>
    <property type="match status" value="1"/>
</dbReference>
<dbReference type="Gene3D" id="3.30.70.270">
    <property type="match status" value="1"/>
</dbReference>
<dbReference type="AlphaFoldDB" id="A0A5P8NXP6"/>
<accession>A0A5P8NXP6</accession>
<dbReference type="EMBL" id="CP043617">
    <property type="protein sequence ID" value="QFR48192.1"/>
    <property type="molecule type" value="Genomic_DNA"/>
</dbReference>
<keyword evidence="7" id="KW-1185">Reference proteome</keyword>
<dbReference type="GO" id="GO:0000160">
    <property type="term" value="P:phosphorelay signal transduction system"/>
    <property type="evidence" value="ECO:0007669"/>
    <property type="project" value="InterPro"/>
</dbReference>
<proteinExistence type="predicted"/>
<dbReference type="PANTHER" id="PTHR45138">
    <property type="entry name" value="REGULATORY COMPONENTS OF SENSORY TRANSDUCTION SYSTEM"/>
    <property type="match status" value="1"/>
</dbReference>
<dbReference type="OrthoDB" id="9778432at2"/>
<dbReference type="GO" id="GO:0043709">
    <property type="term" value="P:cell adhesion involved in single-species biofilm formation"/>
    <property type="evidence" value="ECO:0007669"/>
    <property type="project" value="TreeGrafter"/>
</dbReference>
<dbReference type="Pfam" id="PF00072">
    <property type="entry name" value="Response_reg"/>
    <property type="match status" value="2"/>
</dbReference>
<feature type="domain" description="GGDEF" evidence="5">
    <location>
        <begin position="284"/>
        <end position="414"/>
    </location>
</feature>
<dbReference type="CDD" id="cd01949">
    <property type="entry name" value="GGDEF"/>
    <property type="match status" value="1"/>
</dbReference>
<gene>
    <name evidence="6" type="ORF">FJR48_00010</name>
</gene>
<dbReference type="Gene3D" id="3.40.50.2300">
    <property type="match status" value="2"/>
</dbReference>
<dbReference type="InterPro" id="IPR029787">
    <property type="entry name" value="Nucleotide_cyclase"/>
</dbReference>
<dbReference type="InterPro" id="IPR043128">
    <property type="entry name" value="Rev_trsase/Diguanyl_cyclase"/>
</dbReference>
<dbReference type="EC" id="2.7.7.65" evidence="1"/>
<dbReference type="InterPro" id="IPR001789">
    <property type="entry name" value="Sig_transdc_resp-reg_receiver"/>
</dbReference>
<dbReference type="GO" id="GO:0005886">
    <property type="term" value="C:plasma membrane"/>
    <property type="evidence" value="ECO:0007669"/>
    <property type="project" value="TreeGrafter"/>
</dbReference>